<dbReference type="Gene3D" id="2.60.40.10">
    <property type="entry name" value="Immunoglobulins"/>
    <property type="match status" value="1"/>
</dbReference>
<dbReference type="Pfam" id="PF02922">
    <property type="entry name" value="CBM_48"/>
    <property type="match status" value="1"/>
</dbReference>
<dbReference type="InterPro" id="IPR004193">
    <property type="entry name" value="Glyco_hydro_13_N"/>
</dbReference>
<dbReference type="InterPro" id="IPR013783">
    <property type="entry name" value="Ig-like_fold"/>
</dbReference>
<evidence type="ECO:0000313" key="3">
    <source>
        <dbReference type="EMBL" id="TFC18674.1"/>
    </source>
</evidence>
<dbReference type="Proteomes" id="UP000297604">
    <property type="component" value="Unassembled WGS sequence"/>
</dbReference>
<gene>
    <name evidence="3" type="ORF">E3O46_13370</name>
</gene>
<feature type="compositionally biased region" description="Basic and acidic residues" evidence="1">
    <location>
        <begin position="91"/>
        <end position="105"/>
    </location>
</feature>
<feature type="domain" description="Glycoside hydrolase family 13 N-terminal" evidence="2">
    <location>
        <begin position="2"/>
        <end position="51"/>
    </location>
</feature>
<protein>
    <recommendedName>
        <fullName evidence="2">Glycoside hydrolase family 13 N-terminal domain-containing protein</fullName>
    </recommendedName>
</protein>
<feature type="region of interest" description="Disordered" evidence="1">
    <location>
        <begin position="49"/>
        <end position="105"/>
    </location>
</feature>
<accession>A0ABY2IKF6</accession>
<keyword evidence="4" id="KW-1185">Reference proteome</keyword>
<sequence>MAVYSETADLVEFCSFDDAGVDTRTPLAERTGHVFHGLIPGAGIGTRYGLQRATSQRPQGAARPPRPRRRGRLRVGPGNVQTRPEQPRTLGPERLRRVYTALRDH</sequence>
<dbReference type="RefSeq" id="WP_134449842.1">
    <property type="nucleotide sequence ID" value="NZ_SOFS01000031.1"/>
</dbReference>
<dbReference type="EMBL" id="SOFS01000031">
    <property type="protein sequence ID" value="TFC18674.1"/>
    <property type="molecule type" value="Genomic_DNA"/>
</dbReference>
<name>A0ABY2IKF6_9MICO</name>
<reference evidence="3 4" key="1">
    <citation type="submission" date="2019-03" db="EMBL/GenBank/DDBJ databases">
        <title>Genomics of glacier-inhabiting Cryobacterium strains.</title>
        <authorList>
            <person name="Liu Q."/>
            <person name="Xin Y.-H."/>
        </authorList>
    </citation>
    <scope>NUCLEOTIDE SEQUENCE [LARGE SCALE GENOMIC DNA]</scope>
    <source>
        <strain evidence="3 4">MDB1-5</strain>
    </source>
</reference>
<dbReference type="SUPFAM" id="SSF81296">
    <property type="entry name" value="E set domains"/>
    <property type="match status" value="1"/>
</dbReference>
<comment type="caution">
    <text evidence="3">The sequence shown here is derived from an EMBL/GenBank/DDBJ whole genome shotgun (WGS) entry which is preliminary data.</text>
</comment>
<proteinExistence type="predicted"/>
<dbReference type="InterPro" id="IPR014756">
    <property type="entry name" value="Ig_E-set"/>
</dbReference>
<evidence type="ECO:0000256" key="1">
    <source>
        <dbReference type="SAM" id="MobiDB-lite"/>
    </source>
</evidence>
<evidence type="ECO:0000313" key="4">
    <source>
        <dbReference type="Proteomes" id="UP000297604"/>
    </source>
</evidence>
<organism evidence="3 4">
    <name type="scientific">Cryobacterium glucosi</name>
    <dbReference type="NCBI Taxonomy" id="1259175"/>
    <lineage>
        <taxon>Bacteria</taxon>
        <taxon>Bacillati</taxon>
        <taxon>Actinomycetota</taxon>
        <taxon>Actinomycetes</taxon>
        <taxon>Micrococcales</taxon>
        <taxon>Microbacteriaceae</taxon>
        <taxon>Cryobacterium</taxon>
    </lineage>
</organism>
<evidence type="ECO:0000259" key="2">
    <source>
        <dbReference type="Pfam" id="PF02922"/>
    </source>
</evidence>